<dbReference type="InterPro" id="IPR017938">
    <property type="entry name" value="Riboflavin_synthase-like_b-brl"/>
</dbReference>
<dbReference type="PANTHER" id="PTHR47354">
    <property type="entry name" value="NADH OXIDOREDUCTASE HCR"/>
    <property type="match status" value="1"/>
</dbReference>
<keyword evidence="4 13" id="KW-0812">Transmembrane</keyword>
<dbReference type="PROSITE" id="PS51384">
    <property type="entry name" value="FAD_FR"/>
    <property type="match status" value="1"/>
</dbReference>
<dbReference type="Gene3D" id="2.40.30.10">
    <property type="entry name" value="Translation factors"/>
    <property type="match status" value="1"/>
</dbReference>
<evidence type="ECO:0000256" key="4">
    <source>
        <dbReference type="ARBA" id="ARBA00022692"/>
    </source>
</evidence>
<feature type="transmembrane region" description="Helical" evidence="13">
    <location>
        <begin position="33"/>
        <end position="53"/>
    </location>
</feature>
<evidence type="ECO:0000256" key="1">
    <source>
        <dbReference type="ARBA" id="ARBA00001974"/>
    </source>
</evidence>
<dbReference type="eggNOG" id="COG4097">
    <property type="taxonomic scope" value="Bacteria"/>
</dbReference>
<dbReference type="InterPro" id="IPR013112">
    <property type="entry name" value="FAD-bd_8"/>
</dbReference>
<feature type="domain" description="FAD-binding FR-type" evidence="14">
    <location>
        <begin position="207"/>
        <end position="309"/>
    </location>
</feature>
<evidence type="ECO:0000256" key="3">
    <source>
        <dbReference type="ARBA" id="ARBA00022630"/>
    </source>
</evidence>
<reference evidence="15 16" key="1">
    <citation type="journal article" date="2012" name="Int. J. Syst. Evol. Microbiol.">
        <title>Vibrio caribbeanicus sp. nov., isolated from the marine sponge Scleritoderma cyanea.</title>
        <authorList>
            <person name="Hoffmann M."/>
            <person name="Monday S.R."/>
            <person name="Allard M.W."/>
            <person name="Strain E.A."/>
            <person name="Whittaker P."/>
            <person name="Naum M."/>
            <person name="McCarthy P.J."/>
            <person name="Lopez J.V."/>
            <person name="Fischer M."/>
            <person name="Brown E.W."/>
        </authorList>
    </citation>
    <scope>NUCLEOTIDE SEQUENCE [LARGE SCALE GENOMIC DNA]</scope>
    <source>
        <strain evidence="15 16">LMG 20546</strain>
    </source>
</reference>
<protein>
    <submittedName>
        <fullName evidence="15">Ferric reductase like transmembrane component family protein</fullName>
    </submittedName>
</protein>
<dbReference type="InterPro" id="IPR039261">
    <property type="entry name" value="FNR_nucleotide-bd"/>
</dbReference>
<evidence type="ECO:0000256" key="11">
    <source>
        <dbReference type="ARBA" id="ARBA00023014"/>
    </source>
</evidence>
<dbReference type="PANTHER" id="PTHR47354:SF8">
    <property type="entry name" value="1,2-PHENYLACETYL-COA EPOXIDASE, SUBUNIT E"/>
    <property type="match status" value="1"/>
</dbReference>
<evidence type="ECO:0000256" key="10">
    <source>
        <dbReference type="ARBA" id="ARBA00023004"/>
    </source>
</evidence>
<dbReference type="GO" id="GO:0046872">
    <property type="term" value="F:metal ion binding"/>
    <property type="evidence" value="ECO:0007669"/>
    <property type="project" value="UniProtKB-KW"/>
</dbReference>
<evidence type="ECO:0000256" key="2">
    <source>
        <dbReference type="ARBA" id="ARBA00004141"/>
    </source>
</evidence>
<keyword evidence="12 13" id="KW-0472">Membrane</keyword>
<dbReference type="STRING" id="945543.VIBR0546_12897"/>
<dbReference type="GO" id="GO:0050660">
    <property type="term" value="F:flavin adenine dinucleotide binding"/>
    <property type="evidence" value="ECO:0007669"/>
    <property type="project" value="TreeGrafter"/>
</dbReference>
<keyword evidence="11" id="KW-0411">Iron-sulfur</keyword>
<evidence type="ECO:0000256" key="8">
    <source>
        <dbReference type="ARBA" id="ARBA00022989"/>
    </source>
</evidence>
<dbReference type="GO" id="GO:0051537">
    <property type="term" value="F:2 iron, 2 sulfur cluster binding"/>
    <property type="evidence" value="ECO:0007669"/>
    <property type="project" value="UniProtKB-KW"/>
</dbReference>
<dbReference type="CDD" id="cd06198">
    <property type="entry name" value="FNR_like_3"/>
    <property type="match status" value="1"/>
</dbReference>
<dbReference type="Proteomes" id="UP000004371">
    <property type="component" value="Unassembled WGS sequence"/>
</dbReference>
<dbReference type="SUPFAM" id="SSF52343">
    <property type="entry name" value="Ferredoxin reductase-like, C-terminal NADP-linked domain"/>
    <property type="match status" value="1"/>
</dbReference>
<dbReference type="InterPro" id="IPR017927">
    <property type="entry name" value="FAD-bd_FR_type"/>
</dbReference>
<comment type="cofactor">
    <cofactor evidence="1">
        <name>FAD</name>
        <dbReference type="ChEBI" id="CHEBI:57692"/>
    </cofactor>
</comment>
<gene>
    <name evidence="15" type="ORF">VIBR0546_12897</name>
</gene>
<evidence type="ECO:0000256" key="5">
    <source>
        <dbReference type="ARBA" id="ARBA00022714"/>
    </source>
</evidence>
<dbReference type="GO" id="GO:0016491">
    <property type="term" value="F:oxidoreductase activity"/>
    <property type="evidence" value="ECO:0007669"/>
    <property type="project" value="UniProtKB-KW"/>
</dbReference>
<dbReference type="OrthoDB" id="9796486at2"/>
<dbReference type="GO" id="GO:0016020">
    <property type="term" value="C:membrane"/>
    <property type="evidence" value="ECO:0007669"/>
    <property type="project" value="UniProtKB-SubCell"/>
</dbReference>
<dbReference type="RefSeq" id="WP_006877636.1">
    <property type="nucleotide sequence ID" value="NZ_AEVS01000008.1"/>
</dbReference>
<comment type="subcellular location">
    <subcellularLocation>
        <location evidence="2">Membrane</location>
        <topology evidence="2">Multi-pass membrane protein</topology>
    </subcellularLocation>
</comment>
<feature type="transmembrane region" description="Helical" evidence="13">
    <location>
        <begin position="178"/>
        <end position="200"/>
    </location>
</feature>
<keyword evidence="16" id="KW-1185">Reference proteome</keyword>
<evidence type="ECO:0000256" key="6">
    <source>
        <dbReference type="ARBA" id="ARBA00022723"/>
    </source>
</evidence>
<dbReference type="AlphaFoldDB" id="E8LP74"/>
<dbReference type="SUPFAM" id="SSF63380">
    <property type="entry name" value="Riboflavin synthase domain-like"/>
    <property type="match status" value="1"/>
</dbReference>
<evidence type="ECO:0000256" key="9">
    <source>
        <dbReference type="ARBA" id="ARBA00023002"/>
    </source>
</evidence>
<dbReference type="EMBL" id="AEVS01000008">
    <property type="protein sequence ID" value="EGA67536.1"/>
    <property type="molecule type" value="Genomic_DNA"/>
</dbReference>
<name>E8LP74_9VIBR</name>
<keyword evidence="10" id="KW-0408">Iron</keyword>
<keyword evidence="8 13" id="KW-1133">Transmembrane helix</keyword>
<keyword evidence="5" id="KW-0001">2Fe-2S</keyword>
<dbReference type="Gene3D" id="3.40.50.80">
    <property type="entry name" value="Nucleotide-binding domain of ferredoxin-NADP reductase (FNR) module"/>
    <property type="match status" value="1"/>
</dbReference>
<dbReference type="Pfam" id="PF01794">
    <property type="entry name" value="Ferric_reduct"/>
    <property type="match status" value="1"/>
</dbReference>
<organism evidence="15 16">
    <name type="scientific">Vibrio brasiliensis LMG 20546</name>
    <dbReference type="NCBI Taxonomy" id="945543"/>
    <lineage>
        <taxon>Bacteria</taxon>
        <taxon>Pseudomonadati</taxon>
        <taxon>Pseudomonadota</taxon>
        <taxon>Gammaproteobacteria</taxon>
        <taxon>Vibrionales</taxon>
        <taxon>Vibrionaceae</taxon>
        <taxon>Vibrio</taxon>
        <taxon>Vibrio oreintalis group</taxon>
    </lineage>
</organism>
<keyword evidence="9" id="KW-0560">Oxidoreductase</keyword>
<comment type="caution">
    <text evidence="15">The sequence shown here is derived from an EMBL/GenBank/DDBJ whole genome shotgun (WGS) entry which is preliminary data.</text>
</comment>
<keyword evidence="6" id="KW-0479">Metal-binding</keyword>
<dbReference type="Pfam" id="PF08022">
    <property type="entry name" value="FAD_binding_8"/>
    <property type="match status" value="1"/>
</dbReference>
<evidence type="ECO:0000256" key="7">
    <source>
        <dbReference type="ARBA" id="ARBA00022827"/>
    </source>
</evidence>
<dbReference type="InterPro" id="IPR050415">
    <property type="entry name" value="MRET"/>
</dbReference>
<keyword evidence="3" id="KW-0285">Flavoprotein</keyword>
<evidence type="ECO:0000259" key="14">
    <source>
        <dbReference type="PROSITE" id="PS51384"/>
    </source>
</evidence>
<sequence>MFRITAILTLLWLPSLLVNWQSLDSFFAWRHQLTMYSGLLGLGYMGIAVLLAARFSWVEEIVKGLDKGYKLHKNLGMGATVALFSHWLIIKSGPWLVGAGVIGRPNRGPMPAIEGINWHAVAEQVGDVSFKVFLIFSIISLYQAISYKKFKFTHKIGGLLMLAGVFHTAFLLDWNAGTIPMNAAIIVISIIGIWCSWLSLSGNIGKGNKSQGQVINVEAYSAKSNQSSVVRFSIKLESLFRYKEGQFAYLDFHDGEAPHPFSILDFDAENQTISFGVKDLGDYTHKLVNNLSVGQEVTVEGGYGAFQIPESERQVWIGAGIGIVPFISRLYWLKRKATKQQFELEEVHLFYCVSCKKEAFFGNEILSLVQRLDFIKLHLVNAEDGELLDSQLILDKVNSKDFDTSFCGPVQFGNKLKRELLAMGVAQERFHTEIFNMR</sequence>
<evidence type="ECO:0000313" key="16">
    <source>
        <dbReference type="Proteomes" id="UP000004371"/>
    </source>
</evidence>
<evidence type="ECO:0000256" key="12">
    <source>
        <dbReference type="ARBA" id="ARBA00023136"/>
    </source>
</evidence>
<evidence type="ECO:0000256" key="13">
    <source>
        <dbReference type="SAM" id="Phobius"/>
    </source>
</evidence>
<dbReference type="InterPro" id="IPR013130">
    <property type="entry name" value="Fe3_Rdtase_TM_dom"/>
</dbReference>
<feature type="transmembrane region" description="Helical" evidence="13">
    <location>
        <begin position="152"/>
        <end position="172"/>
    </location>
</feature>
<keyword evidence="7" id="KW-0274">FAD</keyword>
<evidence type="ECO:0000313" key="15">
    <source>
        <dbReference type="EMBL" id="EGA67536.1"/>
    </source>
</evidence>
<accession>E8LP74</accession>
<proteinExistence type="predicted"/>
<feature type="transmembrane region" description="Helical" evidence="13">
    <location>
        <begin position="74"/>
        <end position="90"/>
    </location>
</feature>